<keyword evidence="2" id="KW-1185">Reference proteome</keyword>
<comment type="caution">
    <text evidence="1">The sequence shown here is derived from an EMBL/GenBank/DDBJ whole genome shotgun (WGS) entry which is preliminary data.</text>
</comment>
<name>A0ABV9CA12_9ACTN</name>
<proteinExistence type="predicted"/>
<dbReference type="EMBL" id="JBHSFP010000001">
    <property type="protein sequence ID" value="MFC4529324.1"/>
    <property type="molecule type" value="Genomic_DNA"/>
</dbReference>
<sequence>MTVPGVRPLRLFPVLWPLWQVEISANIYEEQAYEVIDRFLVRAVVEGGVDSPDELARFFGLQPALVDRCLAFLGVIGHLTVDDGHVRLTELGFQSLRAGVRLTPKESRQKVLIERFTGRPLPRRYHHGSLHVLPEPRIPDHMLADRSRFLSLFAATAFQPQIVDTLAARPDRTEYNLPNRLRDITTVAAQDAYLPAYLIETEKRSLLAYTAVGDERDIFLEEICGDVPSIHAKIDAETRQNARELWTEWLADSKLGPGRLLQLRNGVWRVTLLPAAFSGAPKLSLSSVGSFQLRKYHFLQLWCDDADVRGRAVAERALGMARLSEVRTQDDLAERVGMLADRLEVAAPSISDLRAYARTNHLRDHLDHLDALA</sequence>
<organism evidence="1 2">
    <name type="scientific">Sphaerisporangium dianthi</name>
    <dbReference type="NCBI Taxonomy" id="1436120"/>
    <lineage>
        <taxon>Bacteria</taxon>
        <taxon>Bacillati</taxon>
        <taxon>Actinomycetota</taxon>
        <taxon>Actinomycetes</taxon>
        <taxon>Streptosporangiales</taxon>
        <taxon>Streptosporangiaceae</taxon>
        <taxon>Sphaerisporangium</taxon>
    </lineage>
</organism>
<evidence type="ECO:0000313" key="2">
    <source>
        <dbReference type="Proteomes" id="UP001596004"/>
    </source>
</evidence>
<accession>A0ABV9CA12</accession>
<reference evidence="2" key="1">
    <citation type="journal article" date="2019" name="Int. J. Syst. Evol. Microbiol.">
        <title>The Global Catalogue of Microorganisms (GCM) 10K type strain sequencing project: providing services to taxonomists for standard genome sequencing and annotation.</title>
        <authorList>
            <consortium name="The Broad Institute Genomics Platform"/>
            <consortium name="The Broad Institute Genome Sequencing Center for Infectious Disease"/>
            <person name="Wu L."/>
            <person name="Ma J."/>
        </authorList>
    </citation>
    <scope>NUCLEOTIDE SEQUENCE [LARGE SCALE GENOMIC DNA]</scope>
    <source>
        <strain evidence="2">CGMCC 4.7132</strain>
    </source>
</reference>
<dbReference type="Proteomes" id="UP001596004">
    <property type="component" value="Unassembled WGS sequence"/>
</dbReference>
<protein>
    <submittedName>
        <fullName evidence="1">Uncharacterized protein</fullName>
    </submittedName>
</protein>
<dbReference type="RefSeq" id="WP_380835753.1">
    <property type="nucleotide sequence ID" value="NZ_JBHSFP010000001.1"/>
</dbReference>
<evidence type="ECO:0000313" key="1">
    <source>
        <dbReference type="EMBL" id="MFC4529324.1"/>
    </source>
</evidence>
<gene>
    <name evidence="1" type="ORF">ACFO60_01000</name>
</gene>